<keyword evidence="2" id="KW-1185">Reference proteome</keyword>
<name>A0A8J2MQI7_9BILA</name>
<organism evidence="1 2">
    <name type="scientific">Cercopithifilaria johnstoni</name>
    <dbReference type="NCBI Taxonomy" id="2874296"/>
    <lineage>
        <taxon>Eukaryota</taxon>
        <taxon>Metazoa</taxon>
        <taxon>Ecdysozoa</taxon>
        <taxon>Nematoda</taxon>
        <taxon>Chromadorea</taxon>
        <taxon>Rhabditida</taxon>
        <taxon>Spirurina</taxon>
        <taxon>Spiruromorpha</taxon>
        <taxon>Filarioidea</taxon>
        <taxon>Onchocercidae</taxon>
        <taxon>Cercopithifilaria</taxon>
    </lineage>
</organism>
<proteinExistence type="predicted"/>
<comment type="caution">
    <text evidence="1">The sequence shown here is derived from an EMBL/GenBank/DDBJ whole genome shotgun (WGS) entry which is preliminary data.</text>
</comment>
<protein>
    <submittedName>
        <fullName evidence="1">Uncharacterized protein</fullName>
    </submittedName>
</protein>
<gene>
    <name evidence="1" type="ORF">CJOHNSTONI_LOCUS6529</name>
</gene>
<evidence type="ECO:0000313" key="1">
    <source>
        <dbReference type="EMBL" id="CAG9536626.1"/>
    </source>
</evidence>
<dbReference type="AlphaFoldDB" id="A0A8J2MQI7"/>
<dbReference type="Proteomes" id="UP000746747">
    <property type="component" value="Unassembled WGS sequence"/>
</dbReference>
<evidence type="ECO:0000313" key="2">
    <source>
        <dbReference type="Proteomes" id="UP000746747"/>
    </source>
</evidence>
<sequence>MDCPWPCAMPFYPTEFEAMRSSLQSSSSPLSGRQIGQQVPSFVPSFVQQVPCATIPSPTDYRDPVKATPSPFHITAICSRAIITGNKQYILSAI</sequence>
<reference evidence="1" key="1">
    <citation type="submission" date="2021-09" db="EMBL/GenBank/DDBJ databases">
        <authorList>
            <consortium name="Pathogen Informatics"/>
        </authorList>
    </citation>
    <scope>NUCLEOTIDE SEQUENCE</scope>
</reference>
<dbReference type="EMBL" id="CAKAEH010001470">
    <property type="protein sequence ID" value="CAG9536626.1"/>
    <property type="molecule type" value="Genomic_DNA"/>
</dbReference>
<accession>A0A8J2MQI7</accession>